<feature type="compositionally biased region" description="Basic and acidic residues" evidence="3">
    <location>
        <begin position="1"/>
        <end position="14"/>
    </location>
</feature>
<dbReference type="PROSITE" id="PS50927">
    <property type="entry name" value="BULB_LECTIN"/>
    <property type="match status" value="1"/>
</dbReference>
<organism evidence="5 6">
    <name type="scientific">Dillenia turbinata</name>
    <dbReference type="NCBI Taxonomy" id="194707"/>
    <lineage>
        <taxon>Eukaryota</taxon>
        <taxon>Viridiplantae</taxon>
        <taxon>Streptophyta</taxon>
        <taxon>Embryophyta</taxon>
        <taxon>Tracheophyta</taxon>
        <taxon>Spermatophyta</taxon>
        <taxon>Magnoliopsida</taxon>
        <taxon>eudicotyledons</taxon>
        <taxon>Gunneridae</taxon>
        <taxon>Pentapetalae</taxon>
        <taxon>Dilleniales</taxon>
        <taxon>Dilleniaceae</taxon>
        <taxon>Dillenia</taxon>
    </lineage>
</organism>
<keyword evidence="6" id="KW-1185">Reference proteome</keyword>
<evidence type="ECO:0000313" key="6">
    <source>
        <dbReference type="Proteomes" id="UP001370490"/>
    </source>
</evidence>
<feature type="compositionally biased region" description="Basic and acidic residues" evidence="3">
    <location>
        <begin position="211"/>
        <end position="224"/>
    </location>
</feature>
<evidence type="ECO:0000256" key="2">
    <source>
        <dbReference type="ARBA" id="ARBA00023180"/>
    </source>
</evidence>
<feature type="region of interest" description="Disordered" evidence="3">
    <location>
        <begin position="1"/>
        <end position="48"/>
    </location>
</feature>
<dbReference type="Gene3D" id="2.90.10.10">
    <property type="entry name" value="Bulb-type lectin domain"/>
    <property type="match status" value="1"/>
</dbReference>
<evidence type="ECO:0000256" key="3">
    <source>
        <dbReference type="SAM" id="MobiDB-lite"/>
    </source>
</evidence>
<dbReference type="Proteomes" id="UP001370490">
    <property type="component" value="Unassembled WGS sequence"/>
</dbReference>
<dbReference type="InterPro" id="IPR001480">
    <property type="entry name" value="Bulb-type_lectin_dom"/>
</dbReference>
<protein>
    <submittedName>
        <fullName evidence="5">Bulb-type lectin domain</fullName>
    </submittedName>
</protein>
<dbReference type="SUPFAM" id="SSF51110">
    <property type="entry name" value="alpha-D-mannose-specific plant lectins"/>
    <property type="match status" value="1"/>
</dbReference>
<feature type="region of interest" description="Disordered" evidence="3">
    <location>
        <begin position="211"/>
        <end position="231"/>
    </location>
</feature>
<accession>A0AAN8ZDX5</accession>
<evidence type="ECO:0000313" key="5">
    <source>
        <dbReference type="EMBL" id="KAK6937064.1"/>
    </source>
</evidence>
<keyword evidence="2" id="KW-0325">Glycoprotein</keyword>
<sequence>MKTMKAGEDMERGRAAYVPASVLQEEIDEREEEGKEDRDPTNQNSTNHMDLPLPFHLRLMVLVLLPCLAMSQNFSRGSSITAGTNGSLWESPSGDFAFGFHEIPAGSGSFLLAIWFNKIDEKPVVRWANNGNPVQDGSKIQLTSDGRLVLSNHTGQEIWSAGNTSAYYAAMLDTGNLVLADEAAVNLWESFDQPTDTFLPTQPFKEGRSVNEAYHEESHSDARRSGRSSGPSRPILVHECNLTITCEVYLASCQLLLSRKAFCILSPVVN</sequence>
<dbReference type="PANTHER" id="PTHR47976">
    <property type="entry name" value="G-TYPE LECTIN S-RECEPTOR-LIKE SERINE/THREONINE-PROTEIN KINASE SD2-5"/>
    <property type="match status" value="1"/>
</dbReference>
<name>A0AAN8ZDX5_9MAGN</name>
<dbReference type="InterPro" id="IPR051343">
    <property type="entry name" value="G-type_lectin_kinases/EP1-like"/>
</dbReference>
<feature type="domain" description="Bulb-type lectin" evidence="4">
    <location>
        <begin position="71"/>
        <end position="192"/>
    </location>
</feature>
<dbReference type="PANTHER" id="PTHR47976:SF47">
    <property type="entry name" value="RECEPTOR-LIKE SERINE_THREONINE-PROTEIN KINASE"/>
    <property type="match status" value="1"/>
</dbReference>
<reference evidence="5 6" key="1">
    <citation type="submission" date="2023-12" db="EMBL/GenBank/DDBJ databases">
        <title>A high-quality genome assembly for Dillenia turbinata (Dilleniales).</title>
        <authorList>
            <person name="Chanderbali A."/>
        </authorList>
    </citation>
    <scope>NUCLEOTIDE SEQUENCE [LARGE SCALE GENOMIC DNA]</scope>
    <source>
        <strain evidence="5">LSX21</strain>
        <tissue evidence="5">Leaf</tissue>
    </source>
</reference>
<dbReference type="Pfam" id="PF01453">
    <property type="entry name" value="B_lectin"/>
    <property type="match status" value="1"/>
</dbReference>
<dbReference type="InterPro" id="IPR036426">
    <property type="entry name" value="Bulb-type_lectin_dom_sf"/>
</dbReference>
<proteinExistence type="predicted"/>
<dbReference type="CDD" id="cd00028">
    <property type="entry name" value="B_lectin"/>
    <property type="match status" value="1"/>
</dbReference>
<dbReference type="SMART" id="SM00108">
    <property type="entry name" value="B_lectin"/>
    <property type="match status" value="1"/>
</dbReference>
<keyword evidence="1" id="KW-0732">Signal</keyword>
<evidence type="ECO:0000256" key="1">
    <source>
        <dbReference type="ARBA" id="ARBA00022729"/>
    </source>
</evidence>
<gene>
    <name evidence="5" type="ORF">RJ641_034094</name>
</gene>
<dbReference type="EMBL" id="JBAMMX010000007">
    <property type="protein sequence ID" value="KAK6937064.1"/>
    <property type="molecule type" value="Genomic_DNA"/>
</dbReference>
<comment type="caution">
    <text evidence="5">The sequence shown here is derived from an EMBL/GenBank/DDBJ whole genome shotgun (WGS) entry which is preliminary data.</text>
</comment>
<dbReference type="AlphaFoldDB" id="A0AAN8ZDX5"/>
<evidence type="ECO:0000259" key="4">
    <source>
        <dbReference type="PROSITE" id="PS50927"/>
    </source>
</evidence>
<dbReference type="FunFam" id="2.90.10.10:FF:000013">
    <property type="entry name" value="G-type lectin S-receptor-like serine/threonine-protein kinase LECRK1"/>
    <property type="match status" value="1"/>
</dbReference>